<accession>A1ZZV1</accession>
<proteinExistence type="predicted"/>
<protein>
    <submittedName>
        <fullName evidence="1">Uncharacterized protein</fullName>
    </submittedName>
</protein>
<sequence>MEYYFVSIGKSVDMIDLFGKQKPNYASSSHYSKKPNTLGF</sequence>
<gene>
    <name evidence="1" type="ORF">M23134_02488</name>
</gene>
<dbReference type="EMBL" id="AAWS01000082">
    <property type="protein sequence ID" value="EAY24112.1"/>
    <property type="molecule type" value="Genomic_DNA"/>
</dbReference>
<reference evidence="1 2" key="1">
    <citation type="submission" date="2007-01" db="EMBL/GenBank/DDBJ databases">
        <authorList>
            <person name="Haygood M."/>
            <person name="Podell S."/>
            <person name="Anderson C."/>
            <person name="Hopkinson B."/>
            <person name="Roe K."/>
            <person name="Barbeau K."/>
            <person name="Gaasterland T."/>
            <person name="Ferriera S."/>
            <person name="Johnson J."/>
            <person name="Kravitz S."/>
            <person name="Beeson K."/>
            <person name="Sutton G."/>
            <person name="Rogers Y.-H."/>
            <person name="Friedman R."/>
            <person name="Frazier M."/>
            <person name="Venter J.C."/>
        </authorList>
    </citation>
    <scope>NUCLEOTIDE SEQUENCE [LARGE SCALE GENOMIC DNA]</scope>
    <source>
        <strain evidence="1 2">ATCC 23134</strain>
    </source>
</reference>
<comment type="caution">
    <text evidence="1">The sequence shown here is derived from an EMBL/GenBank/DDBJ whole genome shotgun (WGS) entry which is preliminary data.</text>
</comment>
<organism evidence="1 2">
    <name type="scientific">Microscilla marina ATCC 23134</name>
    <dbReference type="NCBI Taxonomy" id="313606"/>
    <lineage>
        <taxon>Bacteria</taxon>
        <taxon>Pseudomonadati</taxon>
        <taxon>Bacteroidota</taxon>
        <taxon>Cytophagia</taxon>
        <taxon>Cytophagales</taxon>
        <taxon>Microscillaceae</taxon>
        <taxon>Microscilla</taxon>
    </lineage>
</organism>
<evidence type="ECO:0000313" key="1">
    <source>
        <dbReference type="EMBL" id="EAY24112.1"/>
    </source>
</evidence>
<dbReference type="Proteomes" id="UP000004095">
    <property type="component" value="Unassembled WGS sequence"/>
</dbReference>
<evidence type="ECO:0000313" key="2">
    <source>
        <dbReference type="Proteomes" id="UP000004095"/>
    </source>
</evidence>
<name>A1ZZV1_MICM2</name>
<keyword evidence="2" id="KW-1185">Reference proteome</keyword>
<dbReference type="AlphaFoldDB" id="A1ZZV1"/>